<accession>A0ABT4USQ8</accession>
<protein>
    <recommendedName>
        <fullName evidence="4">Dehydratase</fullName>
    </recommendedName>
</protein>
<keyword evidence="3" id="KW-1185">Reference proteome</keyword>
<proteinExistence type="predicted"/>
<gene>
    <name evidence="2" type="ORF">OU415_04725</name>
</gene>
<evidence type="ECO:0008006" key="4">
    <source>
        <dbReference type="Google" id="ProtNLM"/>
    </source>
</evidence>
<organism evidence="2 3">
    <name type="scientific">Saccharopolyspora oryzae</name>
    <dbReference type="NCBI Taxonomy" id="2997343"/>
    <lineage>
        <taxon>Bacteria</taxon>
        <taxon>Bacillati</taxon>
        <taxon>Actinomycetota</taxon>
        <taxon>Actinomycetes</taxon>
        <taxon>Pseudonocardiales</taxon>
        <taxon>Pseudonocardiaceae</taxon>
        <taxon>Saccharopolyspora</taxon>
    </lineage>
</organism>
<reference evidence="2 3" key="1">
    <citation type="submission" date="2022-11" db="EMBL/GenBank/DDBJ databases">
        <title>Draft genome sequence of Saccharopolyspora sp. WRP15-2 isolated from rhizosphere soils of wild rice in Thailand.</title>
        <authorList>
            <person name="Duangmal K."/>
            <person name="Kammanee S."/>
            <person name="Muangham S."/>
        </authorList>
    </citation>
    <scope>NUCLEOTIDE SEQUENCE [LARGE SCALE GENOMIC DNA]</scope>
    <source>
        <strain evidence="2 3">WRP15-2</strain>
    </source>
</reference>
<evidence type="ECO:0000313" key="2">
    <source>
        <dbReference type="EMBL" id="MDA3624732.1"/>
    </source>
</evidence>
<evidence type="ECO:0000256" key="1">
    <source>
        <dbReference type="SAM" id="SignalP"/>
    </source>
</evidence>
<dbReference type="EMBL" id="JAQGLA010000004">
    <property type="protein sequence ID" value="MDA3624732.1"/>
    <property type="molecule type" value="Genomic_DNA"/>
</dbReference>
<sequence>MSASLTWGKRLAATAVAALAVAALPGTASAAAAQSIPFTCKTRLSGEWIDVTDYARGVDVTAPATAAPGESFDVVIDPQPIYPVPAFNKELRGVEWSYALPTNAGLDDHKLSGGSGLGDSKVTTSVEGSKLTVKISGPLPGGAEFDPPTLTLSFTAPRSGSVEVKPGGSSYDDLGFTWERLHPETGEWDPFLCFPDQAKPVVLSSTAVS</sequence>
<keyword evidence="1" id="KW-0732">Signal</keyword>
<dbReference type="RefSeq" id="WP_270947299.1">
    <property type="nucleotide sequence ID" value="NZ_JAQGLA010000004.1"/>
</dbReference>
<feature type="signal peptide" evidence="1">
    <location>
        <begin position="1"/>
        <end position="30"/>
    </location>
</feature>
<feature type="chain" id="PRO_5045288767" description="Dehydratase" evidence="1">
    <location>
        <begin position="31"/>
        <end position="209"/>
    </location>
</feature>
<name>A0ABT4USQ8_9PSEU</name>
<evidence type="ECO:0000313" key="3">
    <source>
        <dbReference type="Proteomes" id="UP001210380"/>
    </source>
</evidence>
<dbReference type="Proteomes" id="UP001210380">
    <property type="component" value="Unassembled WGS sequence"/>
</dbReference>
<comment type="caution">
    <text evidence="2">The sequence shown here is derived from an EMBL/GenBank/DDBJ whole genome shotgun (WGS) entry which is preliminary data.</text>
</comment>